<dbReference type="PRINTS" id="PR00344">
    <property type="entry name" value="BCTRLSENSOR"/>
</dbReference>
<feature type="modified residue" description="4-aspartylphosphate" evidence="8">
    <location>
        <position position="655"/>
    </location>
</feature>
<dbReference type="Pfam" id="PF02518">
    <property type="entry name" value="HATPase_c"/>
    <property type="match status" value="1"/>
</dbReference>
<evidence type="ECO:0000256" key="4">
    <source>
        <dbReference type="ARBA" id="ARBA00022741"/>
    </source>
</evidence>
<dbReference type="SUPFAM" id="SSF52172">
    <property type="entry name" value="CheY-like"/>
    <property type="match status" value="1"/>
</dbReference>
<evidence type="ECO:0000256" key="2">
    <source>
        <dbReference type="ARBA" id="ARBA00012438"/>
    </source>
</evidence>
<dbReference type="GO" id="GO:0004673">
    <property type="term" value="F:protein histidine kinase activity"/>
    <property type="evidence" value="ECO:0007669"/>
    <property type="project" value="UniProtKB-EC"/>
</dbReference>
<name>A0A2U3IDA7_9BURK</name>
<evidence type="ECO:0000313" key="13">
    <source>
        <dbReference type="Proteomes" id="UP000238169"/>
    </source>
</evidence>
<evidence type="ECO:0000256" key="9">
    <source>
        <dbReference type="SAM" id="Phobius"/>
    </source>
</evidence>
<evidence type="ECO:0000256" key="1">
    <source>
        <dbReference type="ARBA" id="ARBA00000085"/>
    </source>
</evidence>
<dbReference type="RefSeq" id="WP_245933169.1">
    <property type="nucleotide sequence ID" value="NZ_OGTP01000027.1"/>
</dbReference>
<keyword evidence="9" id="KW-0812">Transmembrane</keyword>
<gene>
    <name evidence="12" type="ORF">NOV72_05402</name>
</gene>
<protein>
    <recommendedName>
        <fullName evidence="2">histidine kinase</fullName>
        <ecNumber evidence="2">2.7.13.3</ecNumber>
    </recommendedName>
</protein>
<keyword evidence="7" id="KW-0902">Two-component regulatory system</keyword>
<dbReference type="PANTHER" id="PTHR43065">
    <property type="entry name" value="SENSOR HISTIDINE KINASE"/>
    <property type="match status" value="1"/>
</dbReference>
<dbReference type="Pfam" id="PF00072">
    <property type="entry name" value="Response_reg"/>
    <property type="match status" value="1"/>
</dbReference>
<dbReference type="PROSITE" id="PS50110">
    <property type="entry name" value="RESPONSE_REGULATORY"/>
    <property type="match status" value="1"/>
</dbReference>
<dbReference type="InterPro" id="IPR001789">
    <property type="entry name" value="Sig_transdc_resp-reg_receiver"/>
</dbReference>
<comment type="catalytic activity">
    <reaction evidence="1">
        <text>ATP + protein L-histidine = ADP + protein N-phospho-L-histidine.</text>
        <dbReference type="EC" id="2.7.13.3"/>
    </reaction>
</comment>
<feature type="transmembrane region" description="Helical" evidence="9">
    <location>
        <begin position="24"/>
        <end position="46"/>
    </location>
</feature>
<evidence type="ECO:0000256" key="8">
    <source>
        <dbReference type="PROSITE-ProRule" id="PRU00169"/>
    </source>
</evidence>
<dbReference type="GO" id="GO:0000160">
    <property type="term" value="P:phosphorelay signal transduction system"/>
    <property type="evidence" value="ECO:0007669"/>
    <property type="project" value="UniProtKB-KW"/>
</dbReference>
<dbReference type="InterPro" id="IPR005467">
    <property type="entry name" value="His_kinase_dom"/>
</dbReference>
<evidence type="ECO:0000256" key="5">
    <source>
        <dbReference type="ARBA" id="ARBA00022777"/>
    </source>
</evidence>
<keyword evidence="9" id="KW-1133">Transmembrane helix</keyword>
<reference evidence="13" key="1">
    <citation type="submission" date="2018-01" db="EMBL/GenBank/DDBJ databases">
        <authorList>
            <person name="Peeters C."/>
        </authorList>
    </citation>
    <scope>NUCLEOTIDE SEQUENCE [LARGE SCALE GENOMIC DNA]</scope>
</reference>
<keyword evidence="3" id="KW-0808">Transferase</keyword>
<evidence type="ECO:0000313" key="12">
    <source>
        <dbReference type="EMBL" id="SPB18203.1"/>
    </source>
</evidence>
<dbReference type="SMART" id="SM00448">
    <property type="entry name" value="REC"/>
    <property type="match status" value="1"/>
</dbReference>
<dbReference type="GO" id="GO:0005524">
    <property type="term" value="F:ATP binding"/>
    <property type="evidence" value="ECO:0007669"/>
    <property type="project" value="UniProtKB-KW"/>
</dbReference>
<dbReference type="InterPro" id="IPR054327">
    <property type="entry name" value="His-kinase-like_sensor"/>
</dbReference>
<dbReference type="PROSITE" id="PS50109">
    <property type="entry name" value="HIS_KIN"/>
    <property type="match status" value="1"/>
</dbReference>
<dbReference type="Gene3D" id="1.10.287.130">
    <property type="match status" value="1"/>
</dbReference>
<dbReference type="PANTHER" id="PTHR43065:SF46">
    <property type="entry name" value="C4-DICARBOXYLATE TRANSPORT SENSOR PROTEIN DCTB"/>
    <property type="match status" value="1"/>
</dbReference>
<proteinExistence type="predicted"/>
<evidence type="ECO:0000256" key="3">
    <source>
        <dbReference type="ARBA" id="ARBA00022679"/>
    </source>
</evidence>
<evidence type="ECO:0000256" key="6">
    <source>
        <dbReference type="ARBA" id="ARBA00022840"/>
    </source>
</evidence>
<evidence type="ECO:0000256" key="7">
    <source>
        <dbReference type="ARBA" id="ARBA00023012"/>
    </source>
</evidence>
<dbReference type="Gene3D" id="3.40.50.2300">
    <property type="match status" value="1"/>
</dbReference>
<dbReference type="EMBL" id="OGTP01000027">
    <property type="protein sequence ID" value="SPB18203.1"/>
    <property type="molecule type" value="Genomic_DNA"/>
</dbReference>
<feature type="transmembrane region" description="Helical" evidence="9">
    <location>
        <begin position="304"/>
        <end position="323"/>
    </location>
</feature>
<sequence length="716" mass="77884">MPIPEHIEAEGVLPSRNFAATRGILWTVLSASILLPLVCVTLYGYFDYQRREHEAADVVDRIARVADEQAAKVLDLNRVVTARVVELLDEDDETSIANHELEVHRQLNALGGRFPQIAAISVFGRTGKLIASSRFYPVPEVSIEGRDDFVAAKAHIPSAHYSLPVISKASQTDVFTVNVGRETLTKDFLGVVSIAMRRAYFAKFYHELIDARPTVALGLYRRDGGILVRTPPAANGILKTAPGTRFMYAMRGNETEGQMRVVSSVDGTERIASFRRVSDYPLYVFAGISTASIFSDWWHHFLLVSSLTAVPCLAAWLMVIFSLRRLKTEESAWASWQDEVARRRAAEASSRQLQRMGALGTLASGVAHDVNNLLMVVAANVELAERKQYNNLQSEVLALKKAAAGATSLARRLLSVVRKQPLKNEVIELETWLAAESHIIKTTAGESVAVEMRVAENVWPIRVDATELQSALLNVVINAREAMPRGGDLLIDCENLSLAVDAALHPAGDYVLLSISDNGTGMSEPVASRAFEPFFSTKPADTGIGLGLAQVLATAELAGGSATLKSKLGRGTVVSLCFPRCTHPNAAPEEAQDAQAQRKTVLARDLLLVEDNEEVAAGVAAVLETFGCNVRHEITADSALQVLRAGHSFDFVLSDIQMPGELNGIDLAETVQKEWPTTKIVLMTGYAAELERATKAGLIILSKPFDISELGRLITA</sequence>
<dbReference type="EC" id="2.7.13.3" evidence="2"/>
<keyword evidence="4" id="KW-0547">Nucleotide-binding</keyword>
<dbReference type="Proteomes" id="UP000238169">
    <property type="component" value="Unassembled WGS sequence"/>
</dbReference>
<dbReference type="InterPro" id="IPR003594">
    <property type="entry name" value="HATPase_dom"/>
</dbReference>
<dbReference type="Gene3D" id="3.30.450.20">
    <property type="entry name" value="PAS domain"/>
    <property type="match status" value="2"/>
</dbReference>
<evidence type="ECO:0000259" key="10">
    <source>
        <dbReference type="PROSITE" id="PS50109"/>
    </source>
</evidence>
<accession>A0A2U3IDA7</accession>
<dbReference type="CDD" id="cd17546">
    <property type="entry name" value="REC_hyHK_CKI1_RcsC-like"/>
    <property type="match status" value="1"/>
</dbReference>
<dbReference type="InterPro" id="IPR004358">
    <property type="entry name" value="Sig_transdc_His_kin-like_C"/>
</dbReference>
<dbReference type="SUPFAM" id="SSF55874">
    <property type="entry name" value="ATPase domain of HSP90 chaperone/DNA topoisomerase II/histidine kinase"/>
    <property type="match status" value="1"/>
</dbReference>
<dbReference type="CDD" id="cd12914">
    <property type="entry name" value="PDC1_DGC_like"/>
    <property type="match status" value="1"/>
</dbReference>
<keyword evidence="13" id="KW-1185">Reference proteome</keyword>
<dbReference type="Pfam" id="PF22588">
    <property type="entry name" value="dCache_1_like"/>
    <property type="match status" value="1"/>
</dbReference>
<dbReference type="SMART" id="SM00387">
    <property type="entry name" value="HATPase_c"/>
    <property type="match status" value="1"/>
</dbReference>
<organism evidence="12 13">
    <name type="scientific">Caballeronia novacaledonica</name>
    <dbReference type="NCBI Taxonomy" id="1544861"/>
    <lineage>
        <taxon>Bacteria</taxon>
        <taxon>Pseudomonadati</taxon>
        <taxon>Pseudomonadota</taxon>
        <taxon>Betaproteobacteria</taxon>
        <taxon>Burkholderiales</taxon>
        <taxon>Burkholderiaceae</taxon>
        <taxon>Caballeronia</taxon>
    </lineage>
</organism>
<dbReference type="Gene3D" id="3.30.565.10">
    <property type="entry name" value="Histidine kinase-like ATPase, C-terminal domain"/>
    <property type="match status" value="1"/>
</dbReference>
<dbReference type="AlphaFoldDB" id="A0A2U3IDA7"/>
<dbReference type="InterPro" id="IPR011006">
    <property type="entry name" value="CheY-like_superfamily"/>
</dbReference>
<keyword evidence="5 12" id="KW-0418">Kinase</keyword>
<feature type="domain" description="Response regulatory" evidence="11">
    <location>
        <begin position="605"/>
        <end position="716"/>
    </location>
</feature>
<evidence type="ECO:0000259" key="11">
    <source>
        <dbReference type="PROSITE" id="PS50110"/>
    </source>
</evidence>
<keyword evidence="9" id="KW-0472">Membrane</keyword>
<keyword evidence="6" id="KW-0067">ATP-binding</keyword>
<feature type="domain" description="Histidine kinase" evidence="10">
    <location>
        <begin position="365"/>
        <end position="582"/>
    </location>
</feature>
<dbReference type="InterPro" id="IPR036890">
    <property type="entry name" value="HATPase_C_sf"/>
</dbReference>
<dbReference type="CDD" id="cd12915">
    <property type="entry name" value="PDC2_DGC_like"/>
    <property type="match status" value="1"/>
</dbReference>
<keyword evidence="8" id="KW-0597">Phosphoprotein</keyword>